<dbReference type="AlphaFoldDB" id="A0A0A9FDF8"/>
<sequence>MAAVGSTARGLSLPARHHAALCSCRRSCRPAVRRPRSRRGREIERG</sequence>
<reference evidence="1" key="1">
    <citation type="submission" date="2014-09" db="EMBL/GenBank/DDBJ databases">
        <authorList>
            <person name="Magalhaes I.L.F."/>
            <person name="Oliveira U."/>
            <person name="Santos F.R."/>
            <person name="Vidigal T.H.D.A."/>
            <person name="Brescovit A.D."/>
            <person name="Santos A.J."/>
        </authorList>
    </citation>
    <scope>NUCLEOTIDE SEQUENCE</scope>
    <source>
        <tissue evidence="1">Shoot tissue taken approximately 20 cm above the soil surface</tissue>
    </source>
</reference>
<protein>
    <submittedName>
        <fullName evidence="1">Uncharacterized protein</fullName>
    </submittedName>
</protein>
<dbReference type="EMBL" id="GBRH01189760">
    <property type="protein sequence ID" value="JAE08136.1"/>
    <property type="molecule type" value="Transcribed_RNA"/>
</dbReference>
<accession>A0A0A9FDF8</accession>
<organism evidence="1">
    <name type="scientific">Arundo donax</name>
    <name type="common">Giant reed</name>
    <name type="synonym">Donax arundinaceus</name>
    <dbReference type="NCBI Taxonomy" id="35708"/>
    <lineage>
        <taxon>Eukaryota</taxon>
        <taxon>Viridiplantae</taxon>
        <taxon>Streptophyta</taxon>
        <taxon>Embryophyta</taxon>
        <taxon>Tracheophyta</taxon>
        <taxon>Spermatophyta</taxon>
        <taxon>Magnoliopsida</taxon>
        <taxon>Liliopsida</taxon>
        <taxon>Poales</taxon>
        <taxon>Poaceae</taxon>
        <taxon>PACMAD clade</taxon>
        <taxon>Arundinoideae</taxon>
        <taxon>Arundineae</taxon>
        <taxon>Arundo</taxon>
    </lineage>
</organism>
<name>A0A0A9FDF8_ARUDO</name>
<proteinExistence type="predicted"/>
<evidence type="ECO:0000313" key="1">
    <source>
        <dbReference type="EMBL" id="JAE08136.1"/>
    </source>
</evidence>
<reference evidence="1" key="2">
    <citation type="journal article" date="2015" name="Data Brief">
        <title>Shoot transcriptome of the giant reed, Arundo donax.</title>
        <authorList>
            <person name="Barrero R.A."/>
            <person name="Guerrero F.D."/>
            <person name="Moolhuijzen P."/>
            <person name="Goolsby J.A."/>
            <person name="Tidwell J."/>
            <person name="Bellgard S.E."/>
            <person name="Bellgard M.I."/>
        </authorList>
    </citation>
    <scope>NUCLEOTIDE SEQUENCE</scope>
    <source>
        <tissue evidence="1">Shoot tissue taken approximately 20 cm above the soil surface</tissue>
    </source>
</reference>